<dbReference type="EMBL" id="LXQA010043819">
    <property type="protein sequence ID" value="MCI00632.1"/>
    <property type="molecule type" value="Genomic_DNA"/>
</dbReference>
<keyword evidence="4" id="KW-0067">ATP-binding</keyword>
<dbReference type="InterPro" id="IPR027417">
    <property type="entry name" value="P-loop_NTPase"/>
</dbReference>
<feature type="coiled-coil region" evidence="5">
    <location>
        <begin position="12"/>
        <end position="39"/>
    </location>
</feature>
<keyword evidence="5" id="KW-0175">Coiled coil</keyword>
<evidence type="ECO:0000313" key="8">
    <source>
        <dbReference type="EMBL" id="MCI00632.1"/>
    </source>
</evidence>
<dbReference type="Gene3D" id="1.20.5.4130">
    <property type="match status" value="1"/>
</dbReference>
<evidence type="ECO:0000256" key="4">
    <source>
        <dbReference type="ARBA" id="ARBA00022840"/>
    </source>
</evidence>
<dbReference type="GO" id="GO:0005524">
    <property type="term" value="F:ATP binding"/>
    <property type="evidence" value="ECO:0007669"/>
    <property type="project" value="UniProtKB-KW"/>
</dbReference>
<dbReference type="Pfam" id="PF00931">
    <property type="entry name" value="NB-ARC"/>
    <property type="match status" value="1"/>
</dbReference>
<evidence type="ECO:0000259" key="6">
    <source>
        <dbReference type="Pfam" id="PF00931"/>
    </source>
</evidence>
<dbReference type="Gene3D" id="3.40.50.300">
    <property type="entry name" value="P-loop containing nucleotide triphosphate hydrolases"/>
    <property type="match status" value="1"/>
</dbReference>
<proteinExistence type="predicted"/>
<keyword evidence="3" id="KW-0611">Plant defense</keyword>
<dbReference type="Proteomes" id="UP000265520">
    <property type="component" value="Unassembled WGS sequence"/>
</dbReference>
<dbReference type="Pfam" id="PF18052">
    <property type="entry name" value="Rx_N"/>
    <property type="match status" value="1"/>
</dbReference>
<sequence length="225" mass="25753">MASSALREYGRINGVMDELERLNNTVESIRDVLLDADEKQEQSHVIQNWVRRLKDVLIPADDLLDEFVIQDMIHKRDHKPHQNKITKVLHSFSPNKISFRRDMAREIEKIQKKFNDVVRDMSGLNLNSNVAVVEKINSEGRETGSYVSESDIIGREDDKKKIISLLRQPCDVSVVAIVGIGGLGKTTLAQLVYNDVEEQNLFEKSMWVCVSENIDVKTIMKNMLM</sequence>
<evidence type="ECO:0000256" key="5">
    <source>
        <dbReference type="SAM" id="Coils"/>
    </source>
</evidence>
<keyword evidence="9" id="KW-1185">Reference proteome</keyword>
<keyword evidence="2" id="KW-0547">Nucleotide-binding</keyword>
<name>A0A392NMI3_9FABA</name>
<organism evidence="8 9">
    <name type="scientific">Trifolium medium</name>
    <dbReference type="NCBI Taxonomy" id="97028"/>
    <lineage>
        <taxon>Eukaryota</taxon>
        <taxon>Viridiplantae</taxon>
        <taxon>Streptophyta</taxon>
        <taxon>Embryophyta</taxon>
        <taxon>Tracheophyta</taxon>
        <taxon>Spermatophyta</taxon>
        <taxon>Magnoliopsida</taxon>
        <taxon>eudicotyledons</taxon>
        <taxon>Gunneridae</taxon>
        <taxon>Pentapetalae</taxon>
        <taxon>rosids</taxon>
        <taxon>fabids</taxon>
        <taxon>Fabales</taxon>
        <taxon>Fabaceae</taxon>
        <taxon>Papilionoideae</taxon>
        <taxon>50 kb inversion clade</taxon>
        <taxon>NPAAA clade</taxon>
        <taxon>Hologalegina</taxon>
        <taxon>IRL clade</taxon>
        <taxon>Trifolieae</taxon>
        <taxon>Trifolium</taxon>
    </lineage>
</organism>
<feature type="domain" description="NB-ARC" evidence="6">
    <location>
        <begin position="156"/>
        <end position="224"/>
    </location>
</feature>
<accession>A0A392NMI3</accession>
<evidence type="ECO:0000256" key="2">
    <source>
        <dbReference type="ARBA" id="ARBA00022741"/>
    </source>
</evidence>
<dbReference type="InterPro" id="IPR002182">
    <property type="entry name" value="NB-ARC"/>
</dbReference>
<dbReference type="SUPFAM" id="SSF52540">
    <property type="entry name" value="P-loop containing nucleoside triphosphate hydrolases"/>
    <property type="match status" value="1"/>
</dbReference>
<comment type="caution">
    <text evidence="8">The sequence shown here is derived from an EMBL/GenBank/DDBJ whole genome shotgun (WGS) entry which is preliminary data.</text>
</comment>
<evidence type="ECO:0000256" key="1">
    <source>
        <dbReference type="ARBA" id="ARBA00022737"/>
    </source>
</evidence>
<dbReference type="InterPro" id="IPR041118">
    <property type="entry name" value="Rx_N"/>
</dbReference>
<evidence type="ECO:0000313" key="9">
    <source>
        <dbReference type="Proteomes" id="UP000265520"/>
    </source>
</evidence>
<keyword evidence="1" id="KW-0677">Repeat</keyword>
<dbReference type="GO" id="GO:0043531">
    <property type="term" value="F:ADP binding"/>
    <property type="evidence" value="ECO:0007669"/>
    <property type="project" value="InterPro"/>
</dbReference>
<feature type="domain" description="Disease resistance N-terminal" evidence="7">
    <location>
        <begin position="4"/>
        <end position="80"/>
    </location>
</feature>
<dbReference type="PANTHER" id="PTHR36766">
    <property type="entry name" value="PLANT BROAD-SPECTRUM MILDEW RESISTANCE PROTEIN RPW8"/>
    <property type="match status" value="1"/>
</dbReference>
<evidence type="ECO:0000259" key="7">
    <source>
        <dbReference type="Pfam" id="PF18052"/>
    </source>
</evidence>
<dbReference type="AlphaFoldDB" id="A0A392NMI3"/>
<reference evidence="8 9" key="1">
    <citation type="journal article" date="2018" name="Front. Plant Sci.">
        <title>Red Clover (Trifolium pratense) and Zigzag Clover (T. medium) - A Picture of Genomic Similarities and Differences.</title>
        <authorList>
            <person name="Dluhosova J."/>
            <person name="Istvanek J."/>
            <person name="Nedelnik J."/>
            <person name="Repkova J."/>
        </authorList>
    </citation>
    <scope>NUCLEOTIDE SEQUENCE [LARGE SCALE GENOMIC DNA]</scope>
    <source>
        <strain evidence="9">cv. 10/8</strain>
        <tissue evidence="8">Leaf</tissue>
    </source>
</reference>
<dbReference type="PANTHER" id="PTHR36766:SF35">
    <property type="entry name" value="DISEASE RESISTANCE PROTEIN RGA3"/>
    <property type="match status" value="1"/>
</dbReference>
<protein>
    <submittedName>
        <fullName evidence="8">NBS-LRR resistance-like protein 1O</fullName>
    </submittedName>
</protein>
<dbReference type="GO" id="GO:0006952">
    <property type="term" value="P:defense response"/>
    <property type="evidence" value="ECO:0007669"/>
    <property type="project" value="UniProtKB-KW"/>
</dbReference>
<evidence type="ECO:0000256" key="3">
    <source>
        <dbReference type="ARBA" id="ARBA00022821"/>
    </source>
</evidence>